<dbReference type="Pfam" id="PF06414">
    <property type="entry name" value="Zeta_toxin"/>
    <property type="match status" value="1"/>
</dbReference>
<name>A0A5E7GNM0_PSEFL</name>
<organism evidence="4 5">
    <name type="scientific">Pseudomonas fluorescens</name>
    <dbReference type="NCBI Taxonomy" id="294"/>
    <lineage>
        <taxon>Bacteria</taxon>
        <taxon>Pseudomonadati</taxon>
        <taxon>Pseudomonadota</taxon>
        <taxon>Gammaproteobacteria</taxon>
        <taxon>Pseudomonadales</taxon>
        <taxon>Pseudomonadaceae</taxon>
        <taxon>Pseudomonas</taxon>
    </lineage>
</organism>
<sequence length="299" mass="33455">MSVAPTYAYTPEQVTAAFNEIKTTLFRGITAQATPKILIVAGLQGSGKTYLLEKSLLPSSRYQCFVRLYLPEYRQKHPQYAEMIKLGVLHAYEHTETFVREVCAKIFTEAFTLKYNIIMECAFDSLDFAAFPPLATAAGYQFETHIVGCNQAFAHVSSVKRALNSLKKQELERFVTSSALEASMSHAQAIILAFETASKAVSGSQITVYERGLGGLKERVSRFQKTYTKDTTEITPPAAPTACSTYASIINNHVYTLRERDEMVKTCHLALLKTQAHAAQVPDFVYNDLHAYIAKYVYR</sequence>
<gene>
    <name evidence="4" type="ORF">PS880_00415</name>
</gene>
<reference evidence="4 5" key="1">
    <citation type="submission" date="2019-09" db="EMBL/GenBank/DDBJ databases">
        <authorList>
            <person name="Chandra G."/>
            <person name="Truman W A."/>
        </authorList>
    </citation>
    <scope>NUCLEOTIDE SEQUENCE [LARGE SCALE GENOMIC DNA]</scope>
    <source>
        <strain evidence="4">PS880</strain>
    </source>
</reference>
<evidence type="ECO:0000259" key="3">
    <source>
        <dbReference type="Pfam" id="PF06414"/>
    </source>
</evidence>
<dbReference type="InterPro" id="IPR027417">
    <property type="entry name" value="P-loop_NTPase"/>
</dbReference>
<dbReference type="GO" id="GO:0005524">
    <property type="term" value="F:ATP binding"/>
    <property type="evidence" value="ECO:0007669"/>
    <property type="project" value="UniProtKB-KW"/>
</dbReference>
<keyword evidence="1" id="KW-0547">Nucleotide-binding</keyword>
<evidence type="ECO:0000313" key="4">
    <source>
        <dbReference type="EMBL" id="VVO53361.1"/>
    </source>
</evidence>
<feature type="domain" description="Zeta toxin" evidence="3">
    <location>
        <begin position="29"/>
        <end position="210"/>
    </location>
</feature>
<dbReference type="AlphaFoldDB" id="A0A5E7GNM0"/>
<proteinExistence type="predicted"/>
<keyword evidence="2" id="KW-0067">ATP-binding</keyword>
<dbReference type="GO" id="GO:0016301">
    <property type="term" value="F:kinase activity"/>
    <property type="evidence" value="ECO:0007669"/>
    <property type="project" value="InterPro"/>
</dbReference>
<protein>
    <recommendedName>
        <fullName evidence="3">Zeta toxin domain-containing protein</fullName>
    </recommendedName>
</protein>
<dbReference type="Gene3D" id="3.40.50.300">
    <property type="entry name" value="P-loop containing nucleotide triphosphate hydrolases"/>
    <property type="match status" value="1"/>
</dbReference>
<dbReference type="RefSeq" id="WP_150778407.1">
    <property type="nucleotide sequence ID" value="NZ_CABVIH010000002.1"/>
</dbReference>
<evidence type="ECO:0000313" key="5">
    <source>
        <dbReference type="Proteomes" id="UP000375525"/>
    </source>
</evidence>
<dbReference type="InterPro" id="IPR010488">
    <property type="entry name" value="Zeta_toxin_domain"/>
</dbReference>
<dbReference type="OrthoDB" id="6975244at2"/>
<accession>A0A5E7GNM0</accession>
<dbReference type="Proteomes" id="UP000375525">
    <property type="component" value="Unassembled WGS sequence"/>
</dbReference>
<evidence type="ECO:0000256" key="1">
    <source>
        <dbReference type="ARBA" id="ARBA00022741"/>
    </source>
</evidence>
<dbReference type="EMBL" id="CABVIH010000002">
    <property type="protein sequence ID" value="VVO53361.1"/>
    <property type="molecule type" value="Genomic_DNA"/>
</dbReference>
<evidence type="ECO:0000256" key="2">
    <source>
        <dbReference type="ARBA" id="ARBA00022840"/>
    </source>
</evidence>